<dbReference type="Proteomes" id="UP000307440">
    <property type="component" value="Unassembled WGS sequence"/>
</dbReference>
<reference evidence="1 2" key="1">
    <citation type="journal article" date="2019" name="Nat. Ecol. Evol.">
        <title>Megaphylogeny resolves global patterns of mushroom evolution.</title>
        <authorList>
            <person name="Varga T."/>
            <person name="Krizsan K."/>
            <person name="Foldi C."/>
            <person name="Dima B."/>
            <person name="Sanchez-Garcia M."/>
            <person name="Sanchez-Ramirez S."/>
            <person name="Szollosi G.J."/>
            <person name="Szarkandi J.G."/>
            <person name="Papp V."/>
            <person name="Albert L."/>
            <person name="Andreopoulos W."/>
            <person name="Angelini C."/>
            <person name="Antonin V."/>
            <person name="Barry K.W."/>
            <person name="Bougher N.L."/>
            <person name="Buchanan P."/>
            <person name="Buyck B."/>
            <person name="Bense V."/>
            <person name="Catcheside P."/>
            <person name="Chovatia M."/>
            <person name="Cooper J."/>
            <person name="Damon W."/>
            <person name="Desjardin D."/>
            <person name="Finy P."/>
            <person name="Geml J."/>
            <person name="Haridas S."/>
            <person name="Hughes K."/>
            <person name="Justo A."/>
            <person name="Karasinski D."/>
            <person name="Kautmanova I."/>
            <person name="Kiss B."/>
            <person name="Kocsube S."/>
            <person name="Kotiranta H."/>
            <person name="LaButti K.M."/>
            <person name="Lechner B.E."/>
            <person name="Liimatainen K."/>
            <person name="Lipzen A."/>
            <person name="Lukacs Z."/>
            <person name="Mihaltcheva S."/>
            <person name="Morgado L.N."/>
            <person name="Niskanen T."/>
            <person name="Noordeloos M.E."/>
            <person name="Ohm R.A."/>
            <person name="Ortiz-Santana B."/>
            <person name="Ovrebo C."/>
            <person name="Racz N."/>
            <person name="Riley R."/>
            <person name="Savchenko A."/>
            <person name="Shiryaev A."/>
            <person name="Soop K."/>
            <person name="Spirin V."/>
            <person name="Szebenyi C."/>
            <person name="Tomsovsky M."/>
            <person name="Tulloss R.E."/>
            <person name="Uehling J."/>
            <person name="Grigoriev I.V."/>
            <person name="Vagvolgyi C."/>
            <person name="Papp T."/>
            <person name="Martin F.M."/>
            <person name="Miettinen O."/>
            <person name="Hibbett D.S."/>
            <person name="Nagy L.G."/>
        </authorList>
    </citation>
    <scope>NUCLEOTIDE SEQUENCE [LARGE SCALE GENOMIC DNA]</scope>
    <source>
        <strain evidence="1 2">CBS 121175</strain>
    </source>
</reference>
<protein>
    <submittedName>
        <fullName evidence="1">Uncharacterized protein</fullName>
    </submittedName>
</protein>
<dbReference type="EMBL" id="ML210156">
    <property type="protein sequence ID" value="TFK28399.1"/>
    <property type="molecule type" value="Genomic_DNA"/>
</dbReference>
<dbReference type="AlphaFoldDB" id="A0A5C3L5U6"/>
<proteinExistence type="predicted"/>
<accession>A0A5C3L5U6</accession>
<gene>
    <name evidence="1" type="ORF">FA15DRAFT_665362</name>
</gene>
<keyword evidence="2" id="KW-1185">Reference proteome</keyword>
<evidence type="ECO:0000313" key="2">
    <source>
        <dbReference type="Proteomes" id="UP000307440"/>
    </source>
</evidence>
<evidence type="ECO:0000313" key="1">
    <source>
        <dbReference type="EMBL" id="TFK28399.1"/>
    </source>
</evidence>
<name>A0A5C3L5U6_COPMA</name>
<organism evidence="1 2">
    <name type="scientific">Coprinopsis marcescibilis</name>
    <name type="common">Agaric fungus</name>
    <name type="synonym">Psathyrella marcescibilis</name>
    <dbReference type="NCBI Taxonomy" id="230819"/>
    <lineage>
        <taxon>Eukaryota</taxon>
        <taxon>Fungi</taxon>
        <taxon>Dikarya</taxon>
        <taxon>Basidiomycota</taxon>
        <taxon>Agaricomycotina</taxon>
        <taxon>Agaricomycetes</taxon>
        <taxon>Agaricomycetidae</taxon>
        <taxon>Agaricales</taxon>
        <taxon>Agaricineae</taxon>
        <taxon>Psathyrellaceae</taxon>
        <taxon>Coprinopsis</taxon>
    </lineage>
</organism>
<sequence length="232" mass="27367">MSSTSKPLFQRLDLHPGDLTSDDRVVWLMYMGWYITERATGLEDIIEWQASESLRINKFFFYAGDMPDRDPGSKERLVLAIYFCPYYYPSNKHWIEQTVLVHAKSFPNNHRAAFIFDAVKVTFALYKWSQEIFNVTGHFKSVLVRVRFVDWQVDERTNFNKLFGDLIRAGTDCVDFEELRGLEIIKYVLNHDRFRLEEEMISWNPFVSTKAGKVYKEDLATLVPGPLEKWRN</sequence>